<sequence length="205" mass="22122">MITLLYILGGIAVAGVGTLLLIFSLGQRSVSYQLTLRLLDAAGRPLSPQPIVVWDRSAGPRPHQPDAAGNLVLELSESFGSSALGPLRPGVFPVRLAFPALSPLYYSFEVQRSGPVPAYQIFNDYYTYGAGQWVGDSDARGFTRRHTPSTANGTVARAVLPRGGQVPRWQATATLRRTGNTPDGRRRYTLALTLQQSGTELVRAA</sequence>
<keyword evidence="1" id="KW-0472">Membrane</keyword>
<reference evidence="2" key="1">
    <citation type="submission" date="2021-10" db="EMBL/GenBank/DDBJ databases">
        <authorList>
            <person name="Dean J.D."/>
            <person name="Kim M.K."/>
            <person name="Newey C.N."/>
            <person name="Stoker T.S."/>
            <person name="Thompson D.W."/>
            <person name="Grose J.H."/>
        </authorList>
    </citation>
    <scope>NUCLEOTIDE SEQUENCE</scope>
    <source>
        <strain evidence="2">BT635</strain>
    </source>
</reference>
<evidence type="ECO:0000313" key="3">
    <source>
        <dbReference type="Proteomes" id="UP001165297"/>
    </source>
</evidence>
<proteinExistence type="predicted"/>
<gene>
    <name evidence="2" type="ORF">LGH70_18170</name>
</gene>
<accession>A0ABS8AHF5</accession>
<dbReference type="RefSeq" id="WP_226188548.1">
    <property type="nucleotide sequence ID" value="NZ_JAJADQ010000010.1"/>
</dbReference>
<keyword evidence="3" id="KW-1185">Reference proteome</keyword>
<evidence type="ECO:0000256" key="1">
    <source>
        <dbReference type="SAM" id="Phobius"/>
    </source>
</evidence>
<dbReference type="Proteomes" id="UP001165297">
    <property type="component" value="Unassembled WGS sequence"/>
</dbReference>
<keyword evidence="1" id="KW-1133">Transmembrane helix</keyword>
<organism evidence="2 3">
    <name type="scientific">Hymenobacter nitidus</name>
    <dbReference type="NCBI Taxonomy" id="2880929"/>
    <lineage>
        <taxon>Bacteria</taxon>
        <taxon>Pseudomonadati</taxon>
        <taxon>Bacteroidota</taxon>
        <taxon>Cytophagia</taxon>
        <taxon>Cytophagales</taxon>
        <taxon>Hymenobacteraceae</taxon>
        <taxon>Hymenobacter</taxon>
    </lineage>
</organism>
<protein>
    <recommendedName>
        <fullName evidence="4">Macroglobulin domain-containing protein</fullName>
    </recommendedName>
</protein>
<comment type="caution">
    <text evidence="2">The sequence shown here is derived from an EMBL/GenBank/DDBJ whole genome shotgun (WGS) entry which is preliminary data.</text>
</comment>
<evidence type="ECO:0000313" key="2">
    <source>
        <dbReference type="EMBL" id="MCB2379529.1"/>
    </source>
</evidence>
<evidence type="ECO:0008006" key="4">
    <source>
        <dbReference type="Google" id="ProtNLM"/>
    </source>
</evidence>
<keyword evidence="1" id="KW-0812">Transmembrane</keyword>
<dbReference type="EMBL" id="JAJADQ010000010">
    <property type="protein sequence ID" value="MCB2379529.1"/>
    <property type="molecule type" value="Genomic_DNA"/>
</dbReference>
<name>A0ABS8AHF5_9BACT</name>
<feature type="transmembrane region" description="Helical" evidence="1">
    <location>
        <begin position="6"/>
        <end position="26"/>
    </location>
</feature>